<sequence>MARESPEYEPLYTTGEVAKLFRVDAASVTRWGNEGRIEYIKTPSGQRRYPKAMVLALLTPDDRSAGSETESPPTG</sequence>
<accession>A0ABX8QUF5</accession>
<protein>
    <submittedName>
        <fullName evidence="2">Helix-turn-helix domain-containing protein</fullName>
    </submittedName>
</protein>
<keyword evidence="3" id="KW-1185">Reference proteome</keyword>
<evidence type="ECO:0000259" key="1">
    <source>
        <dbReference type="Pfam" id="PF12728"/>
    </source>
</evidence>
<evidence type="ECO:0000313" key="2">
    <source>
        <dbReference type="EMBL" id="QXJ21367.1"/>
    </source>
</evidence>
<dbReference type="EMBL" id="CP059572">
    <property type="protein sequence ID" value="QXJ21367.1"/>
    <property type="molecule type" value="Genomic_DNA"/>
</dbReference>
<evidence type="ECO:0000313" key="3">
    <source>
        <dbReference type="Proteomes" id="UP001049518"/>
    </source>
</evidence>
<organism evidence="2 3">
    <name type="scientific">Actinomadura graeca</name>
    <dbReference type="NCBI Taxonomy" id="2750812"/>
    <lineage>
        <taxon>Bacteria</taxon>
        <taxon>Bacillati</taxon>
        <taxon>Actinomycetota</taxon>
        <taxon>Actinomycetes</taxon>
        <taxon>Streptosporangiales</taxon>
        <taxon>Thermomonosporaceae</taxon>
        <taxon>Actinomadura</taxon>
    </lineage>
</organism>
<gene>
    <name evidence="2" type="ORF">AGRA3207_002215</name>
</gene>
<dbReference type="Proteomes" id="UP001049518">
    <property type="component" value="Chromosome"/>
</dbReference>
<feature type="domain" description="Helix-turn-helix" evidence="1">
    <location>
        <begin position="11"/>
        <end position="58"/>
    </location>
</feature>
<proteinExistence type="predicted"/>
<reference evidence="2" key="1">
    <citation type="submission" date="2020-07" db="EMBL/GenBank/DDBJ databases">
        <authorList>
            <person name="Tarantini F.S."/>
            <person name="Hong K.W."/>
            <person name="Chan K.G."/>
        </authorList>
    </citation>
    <scope>NUCLEOTIDE SEQUENCE</scope>
    <source>
        <strain evidence="2">32-07</strain>
    </source>
</reference>
<dbReference type="Pfam" id="PF12728">
    <property type="entry name" value="HTH_17"/>
    <property type="match status" value="1"/>
</dbReference>
<dbReference type="SUPFAM" id="SSF46955">
    <property type="entry name" value="Putative DNA-binding domain"/>
    <property type="match status" value="1"/>
</dbReference>
<dbReference type="InterPro" id="IPR041657">
    <property type="entry name" value="HTH_17"/>
</dbReference>
<dbReference type="InterPro" id="IPR009061">
    <property type="entry name" value="DNA-bd_dom_put_sf"/>
</dbReference>
<dbReference type="RefSeq" id="WP_231334514.1">
    <property type="nucleotide sequence ID" value="NZ_CP059572.1"/>
</dbReference>
<dbReference type="Gene3D" id="1.10.1660.10">
    <property type="match status" value="1"/>
</dbReference>
<name>A0ABX8QUF5_9ACTN</name>